<keyword evidence="2" id="KW-1185">Reference proteome</keyword>
<protein>
    <submittedName>
        <fullName evidence="1">Uncharacterized protein</fullName>
    </submittedName>
</protein>
<proteinExistence type="predicted"/>
<sequence length="115" mass="13626">MTIISILIISIIVFLKYFKKENVYILYNTSIADCKYKIGYQITDFPICNKKGNLYFFKKISEQPIVFKERLNNLNLKSKDEFFKYTNPTKINIFLVIKRGEKYEIIPVKILQVLG</sequence>
<reference evidence="1" key="1">
    <citation type="journal article" date="2014" name="Int. J. Syst. Evol. Microbiol.">
        <title>Complete genome sequence of Corynebacterium casei LMG S-19264T (=DSM 44701T), isolated from a smear-ripened cheese.</title>
        <authorList>
            <consortium name="US DOE Joint Genome Institute (JGI-PGF)"/>
            <person name="Walter F."/>
            <person name="Albersmeier A."/>
            <person name="Kalinowski J."/>
            <person name="Ruckert C."/>
        </authorList>
    </citation>
    <scope>NUCLEOTIDE SEQUENCE</scope>
    <source>
        <strain evidence="1">CGMCC 1.15763</strain>
    </source>
</reference>
<comment type="caution">
    <text evidence="1">The sequence shown here is derived from an EMBL/GenBank/DDBJ whole genome shotgun (WGS) entry which is preliminary data.</text>
</comment>
<name>A0A917M9R6_9FLAO</name>
<evidence type="ECO:0000313" key="2">
    <source>
        <dbReference type="Proteomes" id="UP000633278"/>
    </source>
</evidence>
<organism evidence="1 2">
    <name type="scientific">Polaribacter pacificus</name>
    <dbReference type="NCBI Taxonomy" id="1775173"/>
    <lineage>
        <taxon>Bacteria</taxon>
        <taxon>Pseudomonadati</taxon>
        <taxon>Bacteroidota</taxon>
        <taxon>Flavobacteriia</taxon>
        <taxon>Flavobacteriales</taxon>
        <taxon>Flavobacteriaceae</taxon>
    </lineage>
</organism>
<dbReference type="EMBL" id="BMJW01000001">
    <property type="protein sequence ID" value="GGG88211.1"/>
    <property type="molecule type" value="Genomic_DNA"/>
</dbReference>
<gene>
    <name evidence="1" type="ORF">GCM10011416_00570</name>
</gene>
<dbReference type="Proteomes" id="UP000633278">
    <property type="component" value="Unassembled WGS sequence"/>
</dbReference>
<accession>A0A917M9R6</accession>
<reference evidence="1" key="2">
    <citation type="submission" date="2020-09" db="EMBL/GenBank/DDBJ databases">
        <authorList>
            <person name="Sun Q."/>
            <person name="Zhou Y."/>
        </authorList>
    </citation>
    <scope>NUCLEOTIDE SEQUENCE</scope>
    <source>
        <strain evidence="1">CGMCC 1.15763</strain>
    </source>
</reference>
<evidence type="ECO:0000313" key="1">
    <source>
        <dbReference type="EMBL" id="GGG88211.1"/>
    </source>
</evidence>
<dbReference type="AlphaFoldDB" id="A0A917M9R6"/>